<gene>
    <name evidence="2" type="ORF">CTRI78_v003550</name>
</gene>
<name>A0A4R8RJQ3_COLTR</name>
<dbReference type="Proteomes" id="UP000295703">
    <property type="component" value="Unassembled WGS sequence"/>
</dbReference>
<organism evidence="2 3">
    <name type="scientific">Colletotrichum trifolii</name>
    <dbReference type="NCBI Taxonomy" id="5466"/>
    <lineage>
        <taxon>Eukaryota</taxon>
        <taxon>Fungi</taxon>
        <taxon>Dikarya</taxon>
        <taxon>Ascomycota</taxon>
        <taxon>Pezizomycotina</taxon>
        <taxon>Sordariomycetes</taxon>
        <taxon>Hypocreomycetidae</taxon>
        <taxon>Glomerellales</taxon>
        <taxon>Glomerellaceae</taxon>
        <taxon>Colletotrichum</taxon>
        <taxon>Colletotrichum orbiculare species complex</taxon>
    </lineage>
</organism>
<sequence>MQLSTLTQILLLAVAPVAMANVAADPAGKLNVFETRQQCIKSNCGGVGAACAGAWCCVPYNGNGCKCIAPGHVSEGGVQCPPE</sequence>
<evidence type="ECO:0000313" key="2">
    <source>
        <dbReference type="EMBL" id="TDZ65246.1"/>
    </source>
</evidence>
<reference evidence="2 3" key="1">
    <citation type="submission" date="2018-12" db="EMBL/GenBank/DDBJ databases">
        <title>Genome sequence and assembly of Colletotrichum trifolii.</title>
        <authorList>
            <person name="Gan P."/>
            <person name="Shirasu K."/>
        </authorList>
    </citation>
    <scope>NUCLEOTIDE SEQUENCE [LARGE SCALE GENOMIC DNA]</scope>
    <source>
        <strain evidence="2 3">543-2</strain>
    </source>
</reference>
<proteinExistence type="predicted"/>
<dbReference type="EMBL" id="RYZW01000022">
    <property type="protein sequence ID" value="TDZ65246.1"/>
    <property type="molecule type" value="Genomic_DNA"/>
</dbReference>
<feature type="chain" id="PRO_5020730706" evidence="1">
    <location>
        <begin position="21"/>
        <end position="83"/>
    </location>
</feature>
<keyword evidence="3" id="KW-1185">Reference proteome</keyword>
<keyword evidence="1" id="KW-0732">Signal</keyword>
<protein>
    <submittedName>
        <fullName evidence="2">Uncharacterized protein</fullName>
    </submittedName>
</protein>
<evidence type="ECO:0000256" key="1">
    <source>
        <dbReference type="SAM" id="SignalP"/>
    </source>
</evidence>
<evidence type="ECO:0000313" key="3">
    <source>
        <dbReference type="Proteomes" id="UP000295703"/>
    </source>
</evidence>
<comment type="caution">
    <text evidence="2">The sequence shown here is derived from an EMBL/GenBank/DDBJ whole genome shotgun (WGS) entry which is preliminary data.</text>
</comment>
<accession>A0A4R8RJQ3</accession>
<feature type="signal peptide" evidence="1">
    <location>
        <begin position="1"/>
        <end position="20"/>
    </location>
</feature>
<dbReference type="AlphaFoldDB" id="A0A4R8RJQ3"/>